<dbReference type="AlphaFoldDB" id="X0YWZ0"/>
<evidence type="ECO:0000313" key="1">
    <source>
        <dbReference type="EMBL" id="GAG52808.1"/>
    </source>
</evidence>
<name>X0YWZ0_9ZZZZ</name>
<sequence>MRYGLLQIPQEKPMTESGLSIGWTELQKEVGFFLGYGRTVDNWSAAQTAEIAVIVQSGYRRVLYPMAVNAETPGYEWSFLRPTTPLAIIADDGDYDLPDDFGRMI</sequence>
<feature type="non-terminal residue" evidence="1">
    <location>
        <position position="105"/>
    </location>
</feature>
<protein>
    <submittedName>
        <fullName evidence="1">Uncharacterized protein</fullName>
    </submittedName>
</protein>
<accession>X0YWZ0</accession>
<comment type="caution">
    <text evidence="1">The sequence shown here is derived from an EMBL/GenBank/DDBJ whole genome shotgun (WGS) entry which is preliminary data.</text>
</comment>
<proteinExistence type="predicted"/>
<reference evidence="1" key="1">
    <citation type="journal article" date="2014" name="Front. Microbiol.">
        <title>High frequency of phylogenetically diverse reductive dehalogenase-homologous genes in deep subseafloor sedimentary metagenomes.</title>
        <authorList>
            <person name="Kawai M."/>
            <person name="Futagami T."/>
            <person name="Toyoda A."/>
            <person name="Takaki Y."/>
            <person name="Nishi S."/>
            <person name="Hori S."/>
            <person name="Arai W."/>
            <person name="Tsubouchi T."/>
            <person name="Morono Y."/>
            <person name="Uchiyama I."/>
            <person name="Ito T."/>
            <person name="Fujiyama A."/>
            <person name="Inagaki F."/>
            <person name="Takami H."/>
        </authorList>
    </citation>
    <scope>NUCLEOTIDE SEQUENCE</scope>
    <source>
        <strain evidence="1">Expedition CK06-06</strain>
    </source>
</reference>
<gene>
    <name evidence="1" type="ORF">S01H1_79553</name>
</gene>
<dbReference type="EMBL" id="BARS01053641">
    <property type="protein sequence ID" value="GAG52808.1"/>
    <property type="molecule type" value="Genomic_DNA"/>
</dbReference>
<organism evidence="1">
    <name type="scientific">marine sediment metagenome</name>
    <dbReference type="NCBI Taxonomy" id="412755"/>
    <lineage>
        <taxon>unclassified sequences</taxon>
        <taxon>metagenomes</taxon>
        <taxon>ecological metagenomes</taxon>
    </lineage>
</organism>